<comment type="caution">
    <text evidence="1">The sequence shown here is derived from an EMBL/GenBank/DDBJ whole genome shotgun (WGS) entry which is preliminary data.</text>
</comment>
<dbReference type="InterPro" id="IPR001753">
    <property type="entry name" value="Enoyl-CoA_hydra/iso"/>
</dbReference>
<dbReference type="CDD" id="cd06558">
    <property type="entry name" value="crotonase-like"/>
    <property type="match status" value="1"/>
</dbReference>
<proteinExistence type="predicted"/>
<dbReference type="EMBL" id="JACQWF010000127">
    <property type="protein sequence ID" value="MBI4595286.1"/>
    <property type="molecule type" value="Genomic_DNA"/>
</dbReference>
<name>A0A933GKV9_UNCTE</name>
<dbReference type="SUPFAM" id="SSF52096">
    <property type="entry name" value="ClpP/crotonase"/>
    <property type="match status" value="1"/>
</dbReference>
<dbReference type="PANTHER" id="PTHR43113:SF1">
    <property type="entry name" value="1,4-DIHYDROXY-2-NAPHTHOYL-COA SYNTHASE, PEROXISOMAL"/>
    <property type="match status" value="1"/>
</dbReference>
<reference evidence="1" key="1">
    <citation type="submission" date="2020-07" db="EMBL/GenBank/DDBJ databases">
        <title>Huge and variable diversity of episymbiotic CPR bacteria and DPANN archaea in groundwater ecosystems.</title>
        <authorList>
            <person name="He C.Y."/>
            <person name="Keren R."/>
            <person name="Whittaker M."/>
            <person name="Farag I.F."/>
            <person name="Doudna J."/>
            <person name="Cate J.H.D."/>
            <person name="Banfield J.F."/>
        </authorList>
    </citation>
    <scope>NUCLEOTIDE SEQUENCE</scope>
    <source>
        <strain evidence="1">NC_groundwater_1482_Ag_S-0.65um_47_24</strain>
    </source>
</reference>
<dbReference type="AlphaFoldDB" id="A0A933GKV9"/>
<evidence type="ECO:0000313" key="1">
    <source>
        <dbReference type="EMBL" id="MBI4595286.1"/>
    </source>
</evidence>
<dbReference type="InterPro" id="IPR029045">
    <property type="entry name" value="ClpP/crotonase-like_dom_sf"/>
</dbReference>
<protein>
    <submittedName>
        <fullName evidence="1">Enoyl-CoA hydratase/isomerase family protein</fullName>
    </submittedName>
</protein>
<gene>
    <name evidence="1" type="ORF">HY730_02795</name>
</gene>
<dbReference type="Gene3D" id="3.90.226.10">
    <property type="entry name" value="2-enoyl-CoA Hydratase, Chain A, domain 1"/>
    <property type="match status" value="1"/>
</dbReference>
<dbReference type="PANTHER" id="PTHR43113">
    <property type="entry name" value="NUCLEOSIDE-DIPHOSPHATE-SUGAR EPIMERASE"/>
    <property type="match status" value="1"/>
</dbReference>
<organism evidence="1 2">
    <name type="scientific">Tectimicrobiota bacterium</name>
    <dbReference type="NCBI Taxonomy" id="2528274"/>
    <lineage>
        <taxon>Bacteria</taxon>
        <taxon>Pseudomonadati</taxon>
        <taxon>Nitrospinota/Tectimicrobiota group</taxon>
        <taxon>Candidatus Tectimicrobiota</taxon>
    </lineage>
</organism>
<dbReference type="GO" id="GO:0008935">
    <property type="term" value="F:1,4-dihydroxy-2-naphthoyl-CoA synthase activity"/>
    <property type="evidence" value="ECO:0007669"/>
    <property type="project" value="TreeGrafter"/>
</dbReference>
<dbReference type="Proteomes" id="UP000772181">
    <property type="component" value="Unassembled WGS sequence"/>
</dbReference>
<evidence type="ECO:0000313" key="2">
    <source>
        <dbReference type="Proteomes" id="UP000772181"/>
    </source>
</evidence>
<dbReference type="GO" id="GO:0009234">
    <property type="term" value="P:menaquinone biosynthetic process"/>
    <property type="evidence" value="ECO:0007669"/>
    <property type="project" value="TreeGrafter"/>
</dbReference>
<accession>A0A933GKV9</accession>
<sequence>MAFQHIIYEPGKVARVILNRPRYLNAQSYLMREEMDEAFNQAVTDDQVGVIVLSGLGDHFSAGHDLGTKEDVEYRLAHGHYTLQAKSDRDRFETFTSMRAICLENTLRWRNLPKPTIAMVNGYCIFAGCMFASAMDVIFATEDALFLPGPVQYFHAPWDLGPRKSKEVLFEHRFMTASEACKHGFVNRVFPKESLERETLSYAERVADNYLHDPFWVRMTKFSINHMQDSMGFTEAIEAAYSSYCTMIGLTKREIPATNEGGFARTHVARKNFEASKAWIESES</sequence>
<dbReference type="Pfam" id="PF00378">
    <property type="entry name" value="ECH_1"/>
    <property type="match status" value="1"/>
</dbReference>
<dbReference type="GO" id="GO:0005829">
    <property type="term" value="C:cytosol"/>
    <property type="evidence" value="ECO:0007669"/>
    <property type="project" value="TreeGrafter"/>
</dbReference>